<dbReference type="EMBL" id="QMFY01000003">
    <property type="protein sequence ID" value="RAW01731.1"/>
    <property type="molecule type" value="Genomic_DNA"/>
</dbReference>
<name>A0A364Y5U5_9BACT</name>
<protein>
    <recommendedName>
        <fullName evidence="4">Nuclear transport factor 2 family protein</fullName>
    </recommendedName>
</protein>
<keyword evidence="1" id="KW-0732">Signal</keyword>
<accession>A0A364Y5U5</accession>
<evidence type="ECO:0008006" key="4">
    <source>
        <dbReference type="Google" id="ProtNLM"/>
    </source>
</evidence>
<dbReference type="RefSeq" id="WP_112746471.1">
    <property type="nucleotide sequence ID" value="NZ_QMFY01000003.1"/>
</dbReference>
<dbReference type="SUPFAM" id="SSF54427">
    <property type="entry name" value="NTF2-like"/>
    <property type="match status" value="1"/>
</dbReference>
<dbReference type="OrthoDB" id="117186at2"/>
<dbReference type="Pfam" id="PF12893">
    <property type="entry name" value="Lumazine_bd_2"/>
    <property type="match status" value="1"/>
</dbReference>
<dbReference type="InterPro" id="IPR039437">
    <property type="entry name" value="FrzH/put_lumazine-bd"/>
</dbReference>
<dbReference type="InterPro" id="IPR032710">
    <property type="entry name" value="NTF2-like_dom_sf"/>
</dbReference>
<keyword evidence="3" id="KW-1185">Reference proteome</keyword>
<evidence type="ECO:0000256" key="1">
    <source>
        <dbReference type="SAM" id="SignalP"/>
    </source>
</evidence>
<dbReference type="Proteomes" id="UP000251889">
    <property type="component" value="Unassembled WGS sequence"/>
</dbReference>
<dbReference type="Gene3D" id="3.10.450.50">
    <property type="match status" value="1"/>
</dbReference>
<feature type="chain" id="PRO_5016959556" description="Nuclear transport factor 2 family protein" evidence="1">
    <location>
        <begin position="23"/>
        <end position="170"/>
    </location>
</feature>
<gene>
    <name evidence="2" type="ORF">DQQ10_08765</name>
</gene>
<feature type="signal peptide" evidence="1">
    <location>
        <begin position="1"/>
        <end position="22"/>
    </location>
</feature>
<evidence type="ECO:0000313" key="3">
    <source>
        <dbReference type="Proteomes" id="UP000251889"/>
    </source>
</evidence>
<comment type="caution">
    <text evidence="2">The sequence shown here is derived from an EMBL/GenBank/DDBJ whole genome shotgun (WGS) entry which is preliminary data.</text>
</comment>
<dbReference type="AlphaFoldDB" id="A0A364Y5U5"/>
<organism evidence="2 3">
    <name type="scientific">Pseudochryseolinea flava</name>
    <dbReference type="NCBI Taxonomy" id="2059302"/>
    <lineage>
        <taxon>Bacteria</taxon>
        <taxon>Pseudomonadati</taxon>
        <taxon>Bacteroidota</taxon>
        <taxon>Cytophagia</taxon>
        <taxon>Cytophagales</taxon>
        <taxon>Fulvivirgaceae</taxon>
        <taxon>Pseudochryseolinea</taxon>
    </lineage>
</organism>
<reference evidence="2 3" key="1">
    <citation type="submission" date="2018-06" db="EMBL/GenBank/DDBJ databases">
        <title>Chryseolinea flavus sp. nov., a member of the phylum Bacteroidetes isolated from soil.</title>
        <authorList>
            <person name="Li Y."/>
            <person name="Wang J."/>
        </authorList>
    </citation>
    <scope>NUCLEOTIDE SEQUENCE [LARGE SCALE GENOMIC DNA]</scope>
    <source>
        <strain evidence="2 3">SDU1-6</strain>
    </source>
</reference>
<evidence type="ECO:0000313" key="2">
    <source>
        <dbReference type="EMBL" id="RAW01731.1"/>
    </source>
</evidence>
<sequence length="170" mass="19471">MKKLIFLIPLIMVFYTTLQAQKQSKNNPEETAIKEVITRLFRGMEKGDSAMVRSTFAKEVSLLTALRDKNNNPKLVRESSIDDFLKAVGTPHADVWYEEIWGLVIQIDGDFAQAWCDYAFYAGNKFSHCGIDAFHFFKGSDGWKIVHLADTRRKEGCDIPKPIQKKHDTQ</sequence>
<proteinExistence type="predicted"/>